<keyword evidence="9 11" id="KW-0472">Membrane</keyword>
<evidence type="ECO:0000256" key="1">
    <source>
        <dbReference type="ARBA" id="ARBA00004651"/>
    </source>
</evidence>
<dbReference type="SFLD" id="SFLDF00027">
    <property type="entry name" value="p-type_atpase"/>
    <property type="match status" value="1"/>
</dbReference>
<gene>
    <name evidence="13" type="ORF">CL6EHI_027710</name>
</gene>
<dbReference type="InterPro" id="IPR050510">
    <property type="entry name" value="Cation_transp_ATPase_P-type"/>
</dbReference>
<feature type="transmembrane region" description="Helical" evidence="11">
    <location>
        <begin position="937"/>
        <end position="959"/>
    </location>
</feature>
<evidence type="ECO:0000256" key="2">
    <source>
        <dbReference type="ARBA" id="ARBA00022475"/>
    </source>
</evidence>
<evidence type="ECO:0000259" key="12">
    <source>
        <dbReference type="SMART" id="SM00831"/>
    </source>
</evidence>
<dbReference type="Pfam" id="PF00689">
    <property type="entry name" value="Cation_ATPase_C"/>
    <property type="match status" value="1"/>
</dbReference>
<accession>A0A5K1V123</accession>
<keyword evidence="6" id="KW-0067">ATP-binding</keyword>
<dbReference type="Proteomes" id="UP000078387">
    <property type="component" value="Unassembled WGS sequence"/>
</dbReference>
<dbReference type="GO" id="GO:0036376">
    <property type="term" value="P:sodium ion export across plasma membrane"/>
    <property type="evidence" value="ECO:0007669"/>
    <property type="project" value="TreeGrafter"/>
</dbReference>
<evidence type="ECO:0000256" key="9">
    <source>
        <dbReference type="ARBA" id="ARBA00023136"/>
    </source>
</evidence>
<dbReference type="PRINTS" id="PR00120">
    <property type="entry name" value="HATPASE"/>
</dbReference>
<evidence type="ECO:0000256" key="4">
    <source>
        <dbReference type="ARBA" id="ARBA00022723"/>
    </source>
</evidence>
<organism evidence="13 14">
    <name type="scientific">Entamoeba histolytica</name>
    <dbReference type="NCBI Taxonomy" id="5759"/>
    <lineage>
        <taxon>Eukaryota</taxon>
        <taxon>Amoebozoa</taxon>
        <taxon>Evosea</taxon>
        <taxon>Archamoebae</taxon>
        <taxon>Mastigamoebida</taxon>
        <taxon>Entamoebidae</taxon>
        <taxon>Entamoeba</taxon>
    </lineage>
</organism>
<protein>
    <recommendedName>
        <fullName evidence="10">Sodium/potassium exporting P-type ATPase 1</fullName>
    </recommendedName>
</protein>
<dbReference type="Pfam" id="PF08282">
    <property type="entry name" value="Hydrolase_3"/>
    <property type="match status" value="1"/>
</dbReference>
<dbReference type="GO" id="GO:0005524">
    <property type="term" value="F:ATP binding"/>
    <property type="evidence" value="ECO:0007669"/>
    <property type="project" value="UniProtKB-KW"/>
</dbReference>
<evidence type="ECO:0000313" key="14">
    <source>
        <dbReference type="Proteomes" id="UP000078387"/>
    </source>
</evidence>
<dbReference type="VEuPathDB" id="AmoebaDB:EHI5A_015420"/>
<evidence type="ECO:0000256" key="7">
    <source>
        <dbReference type="ARBA" id="ARBA00022967"/>
    </source>
</evidence>
<keyword evidence="5" id="KW-0547">Nucleotide-binding</keyword>
<keyword evidence="3 11" id="KW-0812">Transmembrane</keyword>
<dbReference type="FunFam" id="3.40.1110.10:FF:000166">
    <property type="entry name" value="Calcium-transporting P-type ATPase, putative"/>
    <property type="match status" value="1"/>
</dbReference>
<dbReference type="FunFam" id="2.70.150.10:FF:000016">
    <property type="entry name" value="Calcium-transporting P-type ATPase putative"/>
    <property type="match status" value="1"/>
</dbReference>
<dbReference type="SUPFAM" id="SSF81665">
    <property type="entry name" value="Calcium ATPase, transmembrane domain M"/>
    <property type="match status" value="1"/>
</dbReference>
<dbReference type="AlphaFoldDB" id="A0A5K1V123"/>
<dbReference type="InterPro" id="IPR059000">
    <property type="entry name" value="ATPase_P-type_domA"/>
</dbReference>
<feature type="transmembrane region" description="Helical" evidence="11">
    <location>
        <begin position="1063"/>
        <end position="1083"/>
    </location>
</feature>
<dbReference type="GO" id="GO:0016887">
    <property type="term" value="F:ATP hydrolysis activity"/>
    <property type="evidence" value="ECO:0007669"/>
    <property type="project" value="InterPro"/>
</dbReference>
<dbReference type="InterPro" id="IPR023214">
    <property type="entry name" value="HAD_sf"/>
</dbReference>
<sequence>MEFKDKPQPIEMKWYVKTPAKRNKNKDTLAKLWQDKIDQLRNNAPKGSIKALIDFYQENNRDQNYLPVKICFALYGLLTKYQTKQRNGFTSVCTPISEESLEVFCFMIQTDRSFQDIIETMNISTICHDFQFNLHLANEDENVRAMMTTIVLFLSQNYYKFSNWREYIKPKYHCIIEEPANEAQQEEIPEGRFSKDAYLPTEGHFYDVDVQTILTTFRTDLEKGLSTIEIDQRREKYGTNELPKPPKMNVFKMLWNQITDFIVMILIVGTIVSLCIEEWIAAGMLIIVIVSNVVIGFTQEFKAERALEALENADVIHANVIREGVTDIITADQLVPGDVVVLEEGNTVPADLRLCQTHHLEVVEVLLTGEMNPIEKSIDLIKTPNVPVGDRKNIAFMSTSVVKGRGVGVVVATGKVTEIGKISSELNKKIDKTMPLKRKLANLGKWLVLLAGILCFIVVGLLVLWLFIKNGSMTWEDTVSIIKIGLSLAVSVIPEGLVAVVTITMSIGVSRMSKQHVIIRNLPVVEGLGSVTTICTDKTGTLTQGRMTMTEIRQGPNLYSFKTINGQFKIYNSIYDEISQIPSESIDILKVCAMCNNSSTKVNEKGETEMIGDPTEIALYNCALQCGITKSNYISKGNTFVTEVPFDSDRKRMSVLYKDNNNSGIIFAKGACESILSVCSFNFDGKPLNQDILKDIENQMNSMAQNGSRVLACAIGKIDMNTTHITEDNNTGIENGLMFLGLVGIVDPPRNESALAVKALKQAGIQVRIITGDHPKTAGAIAKQIGVIDPEEDIDQYIMTGNELLGMSEKALAEREPFPSVFARVSPEDKLTVVKALKRRGEVVAMTGDGVNDAPAIKSSNIGIAMGSGTDLTKQSADIVLLDDNFYNIVATIKEGRRVFDNIMKFVMYLLSANSAEIWTMMICVACGQTPPFSAMMILWANLVVDIPPSICLGLDPPMSNIMERKPRDPNSNIFNWKKALIVLFQGMTMAIISISLFFMTLYIKPLAEFGGYDMPTGMTDERPNHSRTLAFISLSVIQLFHSFISKSITGPTISKDMFGNKYLLVGLVVSVLFLVAGIYIPYFNDIIEQYPLKWLDWLLILIAVLVHFVICESVKLVLRIASKKRESKYVLFHDDL</sequence>
<proteinExistence type="predicted"/>
<feature type="transmembrane region" description="Helical" evidence="11">
    <location>
        <begin position="254"/>
        <end position="273"/>
    </location>
</feature>
<feature type="transmembrane region" description="Helical" evidence="11">
    <location>
        <begin position="906"/>
        <end position="931"/>
    </location>
</feature>
<dbReference type="GO" id="GO:1902600">
    <property type="term" value="P:proton transmembrane transport"/>
    <property type="evidence" value="ECO:0007669"/>
    <property type="project" value="TreeGrafter"/>
</dbReference>
<dbReference type="FunFam" id="3.40.50.1000:FF:000028">
    <property type="entry name" value="Calcium-transporting P-type ATPase, putative"/>
    <property type="match status" value="1"/>
</dbReference>
<dbReference type="EMBL" id="BDEQ01000001">
    <property type="protein sequence ID" value="GAT95225.1"/>
    <property type="molecule type" value="Genomic_DNA"/>
</dbReference>
<dbReference type="SFLD" id="SFLDS00003">
    <property type="entry name" value="Haloacid_Dehalogenase"/>
    <property type="match status" value="1"/>
</dbReference>
<dbReference type="PRINTS" id="PR00119">
    <property type="entry name" value="CATATPASE"/>
</dbReference>
<dbReference type="InterPro" id="IPR018303">
    <property type="entry name" value="ATPase_P-typ_P_site"/>
</dbReference>
<dbReference type="OMA" id="DWPSGGM"/>
<reference evidence="13 14" key="1">
    <citation type="submission" date="2016-05" db="EMBL/GenBank/DDBJ databases">
        <title>First whole genome sequencing of Entamoeba histolytica HM1:IMSS-clone-6.</title>
        <authorList>
            <person name="Mukherjee Avik.K."/>
            <person name="Izumyama S."/>
            <person name="Nakada-Tsukui K."/>
            <person name="Nozaki T."/>
        </authorList>
    </citation>
    <scope>NUCLEOTIDE SEQUENCE [LARGE SCALE GENOMIC DNA]</scope>
    <source>
        <strain evidence="13 14">HM1:IMSS clone 6</strain>
    </source>
</reference>
<dbReference type="Pfam" id="PF00690">
    <property type="entry name" value="Cation_ATPase_N"/>
    <property type="match status" value="1"/>
</dbReference>
<dbReference type="PANTHER" id="PTHR43294:SF20">
    <property type="entry name" value="P-TYPE ATPASE"/>
    <property type="match status" value="1"/>
</dbReference>
<keyword evidence="8 11" id="KW-1133">Transmembrane helix</keyword>
<dbReference type="GO" id="GO:0030007">
    <property type="term" value="P:intracellular potassium ion homeostasis"/>
    <property type="evidence" value="ECO:0007669"/>
    <property type="project" value="TreeGrafter"/>
</dbReference>
<evidence type="ECO:0000256" key="10">
    <source>
        <dbReference type="ARBA" id="ARBA00073741"/>
    </source>
</evidence>
<dbReference type="InterPro" id="IPR023298">
    <property type="entry name" value="ATPase_P-typ_TM_dom_sf"/>
</dbReference>
<dbReference type="SMR" id="A0A5K1V123"/>
<dbReference type="Gene3D" id="3.40.1110.10">
    <property type="entry name" value="Calcium-transporting ATPase, cytoplasmic domain N"/>
    <property type="match status" value="1"/>
</dbReference>
<dbReference type="VEuPathDB" id="AmoebaDB:EHI_027710"/>
<dbReference type="Pfam" id="PF00122">
    <property type="entry name" value="E1-E2_ATPase"/>
    <property type="match status" value="1"/>
</dbReference>
<evidence type="ECO:0000313" key="13">
    <source>
        <dbReference type="EMBL" id="GAT95225.1"/>
    </source>
</evidence>
<dbReference type="GO" id="GO:0005391">
    <property type="term" value="F:P-type sodium:potassium-exchanging transporter activity"/>
    <property type="evidence" value="ECO:0007669"/>
    <property type="project" value="TreeGrafter"/>
</dbReference>
<dbReference type="PANTHER" id="PTHR43294">
    <property type="entry name" value="SODIUM/POTASSIUM-TRANSPORTING ATPASE SUBUNIT ALPHA"/>
    <property type="match status" value="1"/>
</dbReference>
<dbReference type="InterPro" id="IPR001757">
    <property type="entry name" value="P_typ_ATPase"/>
</dbReference>
<evidence type="ECO:0000256" key="5">
    <source>
        <dbReference type="ARBA" id="ARBA00022741"/>
    </source>
</evidence>
<dbReference type="SMART" id="SM00831">
    <property type="entry name" value="Cation_ATPase_N"/>
    <property type="match status" value="1"/>
</dbReference>
<dbReference type="PROSITE" id="PS00154">
    <property type="entry name" value="ATPASE_E1_E2"/>
    <property type="match status" value="1"/>
</dbReference>
<dbReference type="InterPro" id="IPR023299">
    <property type="entry name" value="ATPase_P-typ_cyto_dom_N"/>
</dbReference>
<keyword evidence="7" id="KW-1278">Translocase</keyword>
<comment type="caution">
    <text evidence="13">The sequence shown here is derived from an EMBL/GenBank/DDBJ whole genome shotgun (WGS) entry which is preliminary data.</text>
</comment>
<dbReference type="SUPFAM" id="SSF81660">
    <property type="entry name" value="Metal cation-transporting ATPase, ATP-binding domain N"/>
    <property type="match status" value="1"/>
</dbReference>
<dbReference type="InterPro" id="IPR008250">
    <property type="entry name" value="ATPase_P-typ_transduc_dom_A_sf"/>
</dbReference>
<feature type="transmembrane region" description="Helical" evidence="11">
    <location>
        <begin position="1024"/>
        <end position="1042"/>
    </location>
</feature>
<dbReference type="Gene3D" id="3.40.50.1000">
    <property type="entry name" value="HAD superfamily/HAD-like"/>
    <property type="match status" value="1"/>
</dbReference>
<dbReference type="Pfam" id="PF13246">
    <property type="entry name" value="Cation_ATPase"/>
    <property type="match status" value="1"/>
</dbReference>
<keyword evidence="2" id="KW-1003">Cell membrane</keyword>
<dbReference type="InterPro" id="IPR004014">
    <property type="entry name" value="ATPase_P-typ_cation-transptr_N"/>
</dbReference>
<feature type="domain" description="Cation-transporting P-type ATPase N-terminal" evidence="12">
    <location>
        <begin position="204"/>
        <end position="278"/>
    </location>
</feature>
<evidence type="ECO:0000256" key="11">
    <source>
        <dbReference type="SAM" id="Phobius"/>
    </source>
</evidence>
<comment type="subcellular location">
    <subcellularLocation>
        <location evidence="1">Cell membrane</location>
        <topology evidence="1">Multi-pass membrane protein</topology>
    </subcellularLocation>
</comment>
<feature type="transmembrane region" description="Helical" evidence="11">
    <location>
        <begin position="446"/>
        <end position="468"/>
    </location>
</feature>
<evidence type="ECO:0000256" key="3">
    <source>
        <dbReference type="ARBA" id="ARBA00022692"/>
    </source>
</evidence>
<evidence type="ECO:0000256" key="6">
    <source>
        <dbReference type="ARBA" id="ARBA00022840"/>
    </source>
</evidence>
<dbReference type="SUPFAM" id="SSF56784">
    <property type="entry name" value="HAD-like"/>
    <property type="match status" value="1"/>
</dbReference>
<dbReference type="InterPro" id="IPR044492">
    <property type="entry name" value="P_typ_ATPase_HD_dom"/>
</dbReference>
<evidence type="ECO:0000256" key="8">
    <source>
        <dbReference type="ARBA" id="ARBA00022989"/>
    </source>
</evidence>
<name>A0A5K1V123_ENTHI</name>
<dbReference type="VEuPathDB" id="AmoebaDB:EHI8A_006660"/>
<feature type="transmembrane region" description="Helical" evidence="11">
    <location>
        <begin position="1095"/>
        <end position="1119"/>
    </location>
</feature>
<keyword evidence="4" id="KW-0479">Metal-binding</keyword>
<dbReference type="GO" id="GO:0006883">
    <property type="term" value="P:intracellular sodium ion homeostasis"/>
    <property type="evidence" value="ECO:0007669"/>
    <property type="project" value="TreeGrafter"/>
</dbReference>
<dbReference type="SFLD" id="SFLDG00002">
    <property type="entry name" value="C1.7:_P-type_atpase_like"/>
    <property type="match status" value="1"/>
</dbReference>
<dbReference type="VEuPathDB" id="AmoebaDB:EHI7A_005970"/>
<dbReference type="GO" id="GO:0046872">
    <property type="term" value="F:metal ion binding"/>
    <property type="evidence" value="ECO:0007669"/>
    <property type="project" value="UniProtKB-KW"/>
</dbReference>
<dbReference type="VEuPathDB" id="AmoebaDB:KM1_017600"/>
<feature type="transmembrane region" description="Helical" evidence="11">
    <location>
        <begin position="279"/>
        <end position="297"/>
    </location>
</feature>
<dbReference type="SUPFAM" id="SSF81653">
    <property type="entry name" value="Calcium ATPase, transduction domain A"/>
    <property type="match status" value="1"/>
</dbReference>
<dbReference type="GO" id="GO:0005886">
    <property type="term" value="C:plasma membrane"/>
    <property type="evidence" value="ECO:0007669"/>
    <property type="project" value="UniProtKB-SubCell"/>
</dbReference>
<dbReference type="GO" id="GO:1990573">
    <property type="term" value="P:potassium ion import across plasma membrane"/>
    <property type="evidence" value="ECO:0007669"/>
    <property type="project" value="TreeGrafter"/>
</dbReference>
<feature type="transmembrane region" description="Helical" evidence="11">
    <location>
        <begin position="488"/>
        <end position="510"/>
    </location>
</feature>
<feature type="transmembrane region" description="Helical" evidence="11">
    <location>
        <begin position="980"/>
        <end position="1004"/>
    </location>
</feature>
<dbReference type="InterPro" id="IPR036412">
    <property type="entry name" value="HAD-like_sf"/>
</dbReference>
<dbReference type="Gene3D" id="2.70.150.10">
    <property type="entry name" value="Calcium-transporting ATPase, cytoplasmic transduction domain A"/>
    <property type="match status" value="1"/>
</dbReference>
<dbReference type="InterPro" id="IPR006068">
    <property type="entry name" value="ATPase_P-typ_cation-transptr_C"/>
</dbReference>
<dbReference type="NCBIfam" id="TIGR01494">
    <property type="entry name" value="ATPase_P-type"/>
    <property type="match status" value="2"/>
</dbReference>
<dbReference type="Gene3D" id="1.20.1110.10">
    <property type="entry name" value="Calcium-transporting ATPase, transmembrane domain"/>
    <property type="match status" value="1"/>
</dbReference>